<dbReference type="RefSeq" id="WP_343897044.1">
    <property type="nucleotide sequence ID" value="NZ_BAAAFZ010000062.1"/>
</dbReference>
<evidence type="ECO:0000313" key="2">
    <source>
        <dbReference type="Proteomes" id="UP001501588"/>
    </source>
</evidence>
<proteinExistence type="predicted"/>
<comment type="caution">
    <text evidence="1">The sequence shown here is derived from an EMBL/GenBank/DDBJ whole genome shotgun (WGS) entry which is preliminary data.</text>
</comment>
<name>A0ABN1FS32_9PROT</name>
<sequence length="181" mass="19073">MEQMQRRSPSAALVETFNAACAEPARNAVRRAARRLEFAPVAAGAPPREGAGGAVVALPEGGEAWRGTEEVGGAVLVWDEATSTCELRAQGVDLLLVESAFSRLPQALEEDGASITRLTPSLAPAGGVRTRQMLLVQPGRFSRPERARVLRLDHHLSARGAEAAADSDTVTLSARAVSAPR</sequence>
<organism evidence="1 2">
    <name type="scientific">Craurococcus roseus</name>
    <dbReference type="NCBI Taxonomy" id="77585"/>
    <lineage>
        <taxon>Bacteria</taxon>
        <taxon>Pseudomonadati</taxon>
        <taxon>Pseudomonadota</taxon>
        <taxon>Alphaproteobacteria</taxon>
        <taxon>Acetobacterales</taxon>
        <taxon>Acetobacteraceae</taxon>
        <taxon>Craurococcus</taxon>
    </lineage>
</organism>
<accession>A0ABN1FS32</accession>
<dbReference type="EMBL" id="BAAAFZ010000062">
    <property type="protein sequence ID" value="GAA0596671.1"/>
    <property type="molecule type" value="Genomic_DNA"/>
</dbReference>
<protein>
    <submittedName>
        <fullName evidence="1">Uncharacterized protein</fullName>
    </submittedName>
</protein>
<gene>
    <name evidence="1" type="ORF">GCM10009416_38720</name>
</gene>
<dbReference type="Proteomes" id="UP001501588">
    <property type="component" value="Unassembled WGS sequence"/>
</dbReference>
<keyword evidence="2" id="KW-1185">Reference proteome</keyword>
<evidence type="ECO:0000313" key="1">
    <source>
        <dbReference type="EMBL" id="GAA0596671.1"/>
    </source>
</evidence>
<reference evidence="1 2" key="1">
    <citation type="journal article" date="2019" name="Int. J. Syst. Evol. Microbiol.">
        <title>The Global Catalogue of Microorganisms (GCM) 10K type strain sequencing project: providing services to taxonomists for standard genome sequencing and annotation.</title>
        <authorList>
            <consortium name="The Broad Institute Genomics Platform"/>
            <consortium name="The Broad Institute Genome Sequencing Center for Infectious Disease"/>
            <person name="Wu L."/>
            <person name="Ma J."/>
        </authorList>
    </citation>
    <scope>NUCLEOTIDE SEQUENCE [LARGE SCALE GENOMIC DNA]</scope>
    <source>
        <strain evidence="1 2">JCM 9933</strain>
    </source>
</reference>